<name>A0A9D9DEK8_9FIRM</name>
<gene>
    <name evidence="1" type="ORF">IAC61_00535</name>
</gene>
<reference evidence="1" key="2">
    <citation type="journal article" date="2021" name="PeerJ">
        <title>Extensive microbial diversity within the chicken gut microbiome revealed by metagenomics and culture.</title>
        <authorList>
            <person name="Gilroy R."/>
            <person name="Ravi A."/>
            <person name="Getino M."/>
            <person name="Pursley I."/>
            <person name="Horton D.L."/>
            <person name="Alikhan N.F."/>
            <person name="Baker D."/>
            <person name="Gharbi K."/>
            <person name="Hall N."/>
            <person name="Watson M."/>
            <person name="Adriaenssens E.M."/>
            <person name="Foster-Nyarko E."/>
            <person name="Jarju S."/>
            <person name="Secka A."/>
            <person name="Antonio M."/>
            <person name="Oren A."/>
            <person name="Chaudhuri R.R."/>
            <person name="La Ragione R."/>
            <person name="Hildebrand F."/>
            <person name="Pallen M.J."/>
        </authorList>
    </citation>
    <scope>NUCLEOTIDE SEQUENCE</scope>
    <source>
        <strain evidence="1">17113</strain>
    </source>
</reference>
<dbReference type="EMBL" id="JADINA010000006">
    <property type="protein sequence ID" value="MBO8425790.1"/>
    <property type="molecule type" value="Genomic_DNA"/>
</dbReference>
<dbReference type="Proteomes" id="UP000823634">
    <property type="component" value="Unassembled WGS sequence"/>
</dbReference>
<dbReference type="PIRSF" id="PIRSF037081">
    <property type="entry name" value="P-loop_All4644_prd"/>
    <property type="match status" value="1"/>
</dbReference>
<sequence>MRTLYLLSALPGSGKSTWAKRFKNEHPTAKIVSSDNLRVELLGRLDDFSNEKLVWASFLDRIHEYAKDENAIVIADSTNILNSYRAYYLEQTPEFDRHVLVMFDIPLPIVYAQNKLRGGDRVVPEEAMKRMADQFEKPTQEVIKAYDEVIHVGPDFIAEELKRQNREDLIVPELLK</sequence>
<proteinExistence type="predicted"/>
<comment type="caution">
    <text evidence="1">The sequence shown here is derived from an EMBL/GenBank/DDBJ whole genome shotgun (WGS) entry which is preliminary data.</text>
</comment>
<dbReference type="AlphaFoldDB" id="A0A9D9DEK8"/>
<reference evidence="1" key="1">
    <citation type="submission" date="2020-10" db="EMBL/GenBank/DDBJ databases">
        <authorList>
            <person name="Gilroy R."/>
        </authorList>
    </citation>
    <scope>NUCLEOTIDE SEQUENCE</scope>
    <source>
        <strain evidence="1">17113</strain>
    </source>
</reference>
<dbReference type="Pfam" id="PF13671">
    <property type="entry name" value="AAA_33"/>
    <property type="match status" value="1"/>
</dbReference>
<dbReference type="GO" id="GO:0005524">
    <property type="term" value="F:ATP binding"/>
    <property type="evidence" value="ECO:0007669"/>
    <property type="project" value="UniProtKB-KW"/>
</dbReference>
<dbReference type="Gene3D" id="3.40.50.300">
    <property type="entry name" value="P-loop containing nucleotide triphosphate hydrolases"/>
    <property type="match status" value="1"/>
</dbReference>
<keyword evidence="1" id="KW-0547">Nucleotide-binding</keyword>
<protein>
    <submittedName>
        <fullName evidence="1">ATP-binding protein</fullName>
    </submittedName>
</protein>
<dbReference type="InterPro" id="IPR017101">
    <property type="entry name" value="P-loop_ATP/GTP-bd_All4644_prd"/>
</dbReference>
<accession>A0A9D9DEK8</accession>
<keyword evidence="1" id="KW-0067">ATP-binding</keyword>
<dbReference type="SUPFAM" id="SSF52540">
    <property type="entry name" value="P-loop containing nucleoside triphosphate hydrolases"/>
    <property type="match status" value="1"/>
</dbReference>
<organism evidence="1 2">
    <name type="scientific">Candidatus Alloenteromonas pullistercoris</name>
    <dbReference type="NCBI Taxonomy" id="2840785"/>
    <lineage>
        <taxon>Bacteria</taxon>
        <taxon>Bacillati</taxon>
        <taxon>Bacillota</taxon>
        <taxon>Bacillota incertae sedis</taxon>
        <taxon>Candidatus Alloenteromonas</taxon>
    </lineage>
</organism>
<dbReference type="InterPro" id="IPR027417">
    <property type="entry name" value="P-loop_NTPase"/>
</dbReference>
<evidence type="ECO:0000313" key="1">
    <source>
        <dbReference type="EMBL" id="MBO8425790.1"/>
    </source>
</evidence>
<evidence type="ECO:0000313" key="2">
    <source>
        <dbReference type="Proteomes" id="UP000823634"/>
    </source>
</evidence>